<feature type="region of interest" description="Disordered" evidence="1">
    <location>
        <begin position="546"/>
        <end position="586"/>
    </location>
</feature>
<feature type="compositionally biased region" description="Low complexity" evidence="1">
    <location>
        <begin position="160"/>
        <end position="180"/>
    </location>
</feature>
<feature type="compositionally biased region" description="Low complexity" evidence="1">
    <location>
        <begin position="22"/>
        <end position="35"/>
    </location>
</feature>
<feature type="compositionally biased region" description="Polar residues" evidence="1">
    <location>
        <begin position="780"/>
        <end position="791"/>
    </location>
</feature>
<feature type="region of interest" description="Disordered" evidence="1">
    <location>
        <begin position="726"/>
        <end position="850"/>
    </location>
</feature>
<feature type="region of interest" description="Disordered" evidence="1">
    <location>
        <begin position="291"/>
        <end position="464"/>
    </location>
</feature>
<keyword evidence="3" id="KW-1185">Reference proteome</keyword>
<feature type="compositionally biased region" description="Low complexity" evidence="1">
    <location>
        <begin position="333"/>
        <end position="342"/>
    </location>
</feature>
<feature type="compositionally biased region" description="Low complexity" evidence="1">
    <location>
        <begin position="1"/>
        <end position="11"/>
    </location>
</feature>
<feature type="compositionally biased region" description="Polar residues" evidence="1">
    <location>
        <begin position="697"/>
        <end position="710"/>
    </location>
</feature>
<evidence type="ECO:0000313" key="2">
    <source>
        <dbReference type="EMBL" id="KAK0546276.1"/>
    </source>
</evidence>
<feature type="compositionally biased region" description="Low complexity" evidence="1">
    <location>
        <begin position="959"/>
        <end position="972"/>
    </location>
</feature>
<feature type="region of interest" description="Disordered" evidence="1">
    <location>
        <begin position="865"/>
        <end position="894"/>
    </location>
</feature>
<proteinExistence type="predicted"/>
<feature type="region of interest" description="Disordered" evidence="1">
    <location>
        <begin position="83"/>
        <end position="198"/>
    </location>
</feature>
<dbReference type="AlphaFoldDB" id="A0AAN6GLZ9"/>
<feature type="compositionally biased region" description="Basic residues" evidence="1">
    <location>
        <begin position="36"/>
        <end position="48"/>
    </location>
</feature>
<feature type="compositionally biased region" description="Low complexity" evidence="1">
    <location>
        <begin position="991"/>
        <end position="1007"/>
    </location>
</feature>
<feature type="compositionally biased region" description="Low complexity" evidence="1">
    <location>
        <begin position="447"/>
        <end position="459"/>
    </location>
</feature>
<protein>
    <submittedName>
        <fullName evidence="2">Uncharacterized protein</fullName>
    </submittedName>
</protein>
<feature type="compositionally biased region" description="Polar residues" evidence="1">
    <location>
        <begin position="369"/>
        <end position="384"/>
    </location>
</feature>
<feature type="compositionally biased region" description="Polar residues" evidence="1">
    <location>
        <begin position="429"/>
        <end position="438"/>
    </location>
</feature>
<feature type="region of interest" description="Disordered" evidence="1">
    <location>
        <begin position="607"/>
        <end position="641"/>
    </location>
</feature>
<comment type="caution">
    <text evidence="2">The sequence shown here is derived from an EMBL/GenBank/DDBJ whole genome shotgun (WGS) entry which is preliminary data.</text>
</comment>
<feature type="region of interest" description="Disordered" evidence="1">
    <location>
        <begin position="906"/>
        <end position="1126"/>
    </location>
</feature>
<feature type="compositionally biased region" description="Basic and acidic residues" evidence="1">
    <location>
        <begin position="397"/>
        <end position="410"/>
    </location>
</feature>
<feature type="compositionally biased region" description="Low complexity" evidence="1">
    <location>
        <begin position="1043"/>
        <end position="1061"/>
    </location>
</feature>
<feature type="compositionally biased region" description="Polar residues" evidence="1">
    <location>
        <begin position="411"/>
        <end position="422"/>
    </location>
</feature>
<feature type="region of interest" description="Disordered" evidence="1">
    <location>
        <begin position="248"/>
        <end position="269"/>
    </location>
</feature>
<feature type="compositionally biased region" description="Acidic residues" evidence="1">
    <location>
        <begin position="309"/>
        <end position="320"/>
    </location>
</feature>
<feature type="compositionally biased region" description="Polar residues" evidence="1">
    <location>
        <begin position="257"/>
        <end position="268"/>
    </location>
</feature>
<feature type="region of interest" description="Disordered" evidence="1">
    <location>
        <begin position="691"/>
        <end position="710"/>
    </location>
</feature>
<organism evidence="2 3">
    <name type="scientific">Tilletia horrida</name>
    <dbReference type="NCBI Taxonomy" id="155126"/>
    <lineage>
        <taxon>Eukaryota</taxon>
        <taxon>Fungi</taxon>
        <taxon>Dikarya</taxon>
        <taxon>Basidiomycota</taxon>
        <taxon>Ustilaginomycotina</taxon>
        <taxon>Exobasidiomycetes</taxon>
        <taxon>Tilletiales</taxon>
        <taxon>Tilletiaceae</taxon>
        <taxon>Tilletia</taxon>
    </lineage>
</organism>
<feature type="region of interest" description="Disordered" evidence="1">
    <location>
        <begin position="513"/>
        <end position="532"/>
    </location>
</feature>
<accession>A0AAN6GLZ9</accession>
<name>A0AAN6GLZ9_9BASI</name>
<feature type="compositionally biased region" description="Polar residues" evidence="1">
    <location>
        <begin position="745"/>
        <end position="755"/>
    </location>
</feature>
<feature type="compositionally biased region" description="Basic and acidic residues" evidence="1">
    <location>
        <begin position="1062"/>
        <end position="1077"/>
    </location>
</feature>
<gene>
    <name evidence="2" type="ORF">OC846_005339</name>
</gene>
<feature type="region of interest" description="Disordered" evidence="1">
    <location>
        <begin position="1"/>
        <end position="51"/>
    </location>
</feature>
<feature type="compositionally biased region" description="Polar residues" evidence="1">
    <location>
        <begin position="1008"/>
        <end position="1031"/>
    </location>
</feature>
<evidence type="ECO:0000256" key="1">
    <source>
        <dbReference type="SAM" id="MobiDB-lite"/>
    </source>
</evidence>
<feature type="compositionally biased region" description="Low complexity" evidence="1">
    <location>
        <begin position="349"/>
        <end position="360"/>
    </location>
</feature>
<evidence type="ECO:0000313" key="3">
    <source>
        <dbReference type="Proteomes" id="UP001176517"/>
    </source>
</evidence>
<sequence>MSALASGAVASAPPPPLDAHLDLAGLPSSRVSGHSSSHHHHHHHHRRGASVQDLLTALGELPPPEKGRRPRSSTLASGAIAGLNLATDPDDGSAPVTSPLRHSDPATRQLVQSLTKRSRTLADAVAKRRESRTTSSTITTPPNEEQSPVEHVNNKDTGPINNANTRRRTLTPAAPASAPSIPLPPIPHHGTDAPLPPPSTILPRSSAPSAKAVTFGPVQRSHPEEADWSSDNDSVVWDALMDPARRRALAAARRSDTASGSNSSTPINSPRAILRNLQELQIGSSQLDLDHHAGSGLTTSSRVETVCESSDEEMLEDELSEMEHGLARVRADPSLPRRPSASESRRRGSQAADGDASQASRGLSRFETPDSTPTLHSEVFTQRPSKGLLEVPNSTEADQRTGFVRDRSRDSVSTATSESTAHSFDLRSRGNSTSTGASSVDAPQMQRSTSHSSSVTSNSRSKEATIPVRRDSLFVATPPVRIASLENLRAPLEHMPVHPPVQDSVEPASGLLGLSMTSPDPEEGGPTQQMSLPRKPALLGAWLDESVGMKRSNRPRPPGTLGWPDEGDSDESDGQRFVPRPIHGARKRLNSADSSIFSCADSEMASPLESDWQSPRASDSHERKSKSVSHTPSISPTFKPLLLPSESISRSQYRASSNRNMEMRSPYAGLQARSQAKLSINDIRLLPPTPQLEQLPYSNSQQFGHPSSQLPSAFAMKNAARYDPDNQSVSSIGFSHAPTPPITPSRPSYATSSEDPLSKARSPGMSSGSTPRTGMFGRASNASTFGTSSGPRVSEFGQMPTGMTAAHMSAGSEGVAPDAQAPYADPSGRLTPNWDSLDGQRSNNASIRMGKLRTTIFDSFGVKRAGQDPAAANERPQSPTDSAASHHGNEHSSSNLLTSLIRRASTTSHHHLPHAPAPSATSSYDSSTKLPTQHKHLYATMSTASSPSKRGGKLPALDRTTTSESHASASSSARRERMPSAESQTDLHTVASSSSRTKYSSRASTKSGPSSSAHGLASSNGSTRTGSQLSSPAIGGPERRPSETGTGTSSVRSGGSSQGGKSRSDKKPRPTKREDVAKVNNVLAELQAAGFMAPPKKKKTAASSSHPVSFRSHASKGSEKNSVQSR</sequence>
<reference evidence="2" key="1">
    <citation type="journal article" date="2023" name="PhytoFront">
        <title>Draft Genome Resources of Seven Strains of Tilletia horrida, Causal Agent of Kernel Smut of Rice.</title>
        <authorList>
            <person name="Khanal S."/>
            <person name="Antony Babu S."/>
            <person name="Zhou X.G."/>
        </authorList>
    </citation>
    <scope>NUCLEOTIDE SEQUENCE</scope>
    <source>
        <strain evidence="2">TX6</strain>
    </source>
</reference>
<dbReference type="EMBL" id="JAPDMZ010000199">
    <property type="protein sequence ID" value="KAK0546276.1"/>
    <property type="molecule type" value="Genomic_DNA"/>
</dbReference>
<feature type="compositionally biased region" description="Basic and acidic residues" evidence="1">
    <location>
        <begin position="321"/>
        <end position="331"/>
    </location>
</feature>
<dbReference type="Proteomes" id="UP001176517">
    <property type="component" value="Unassembled WGS sequence"/>
</dbReference>